<dbReference type="RefSeq" id="WP_229900164.1">
    <property type="nucleotide sequence ID" value="NZ_BMUT01000023.1"/>
</dbReference>
<feature type="region of interest" description="Disordered" evidence="1">
    <location>
        <begin position="42"/>
        <end position="69"/>
    </location>
</feature>
<keyword evidence="2" id="KW-0449">Lipoprotein</keyword>
<evidence type="ECO:0000313" key="3">
    <source>
        <dbReference type="Proteomes" id="UP000659223"/>
    </source>
</evidence>
<name>A0ABQ2ZB53_9ACTN</name>
<evidence type="ECO:0000313" key="2">
    <source>
        <dbReference type="EMBL" id="GGY10697.1"/>
    </source>
</evidence>
<dbReference type="PROSITE" id="PS51257">
    <property type="entry name" value="PROKAR_LIPOPROTEIN"/>
    <property type="match status" value="1"/>
</dbReference>
<feature type="region of interest" description="Disordered" evidence="1">
    <location>
        <begin position="200"/>
        <end position="222"/>
    </location>
</feature>
<feature type="compositionally biased region" description="Basic and acidic residues" evidence="1">
    <location>
        <begin position="200"/>
        <end position="214"/>
    </location>
</feature>
<sequence>MRGLKKAAPPKPVLITGGTVTALAAAAGLLLAGCDAGSEGVRKEGTAQTQSAAKPTRMPSASATADSPHEKIDAVKLIKNDPKIGSQVKKDLKPCVKNQYPLDVIYGKLTDGKRDDIIVNILTCGDSVGVGSYVYRAKSDGSYENVFMIEQAPVYSEIDRRDLRVTKQVYGPGDAVCCASGEDVMTYHWSGTEFRETGRTHTDYSKVGNTDKGDLPSVGTEG</sequence>
<comment type="caution">
    <text evidence="2">The sequence shown here is derived from an EMBL/GenBank/DDBJ whole genome shotgun (WGS) entry which is preliminary data.</text>
</comment>
<dbReference type="Proteomes" id="UP000659223">
    <property type="component" value="Unassembled WGS sequence"/>
</dbReference>
<organism evidence="2 3">
    <name type="scientific">Streptomyces hiroshimensis</name>
    <dbReference type="NCBI Taxonomy" id="66424"/>
    <lineage>
        <taxon>Bacteria</taxon>
        <taxon>Bacillati</taxon>
        <taxon>Actinomycetota</taxon>
        <taxon>Actinomycetes</taxon>
        <taxon>Kitasatosporales</taxon>
        <taxon>Streptomycetaceae</taxon>
        <taxon>Streptomyces</taxon>
    </lineage>
</organism>
<feature type="compositionally biased region" description="Polar residues" evidence="1">
    <location>
        <begin position="46"/>
        <end position="65"/>
    </location>
</feature>
<reference evidence="3" key="1">
    <citation type="journal article" date="2019" name="Int. J. Syst. Evol. Microbiol.">
        <title>The Global Catalogue of Microorganisms (GCM) 10K type strain sequencing project: providing services to taxonomists for standard genome sequencing and annotation.</title>
        <authorList>
            <consortium name="The Broad Institute Genomics Platform"/>
            <consortium name="The Broad Institute Genome Sequencing Center for Infectious Disease"/>
            <person name="Wu L."/>
            <person name="Ma J."/>
        </authorList>
    </citation>
    <scope>NUCLEOTIDE SEQUENCE [LARGE SCALE GENOMIC DNA]</scope>
    <source>
        <strain evidence="3">JCM 4586</strain>
    </source>
</reference>
<protein>
    <submittedName>
        <fullName evidence="2">Lipoprotein CseA</fullName>
    </submittedName>
</protein>
<keyword evidence="3" id="KW-1185">Reference proteome</keyword>
<evidence type="ECO:0000256" key="1">
    <source>
        <dbReference type="SAM" id="MobiDB-lite"/>
    </source>
</evidence>
<dbReference type="EMBL" id="BMUT01000023">
    <property type="protein sequence ID" value="GGY10697.1"/>
    <property type="molecule type" value="Genomic_DNA"/>
</dbReference>
<accession>A0ABQ2ZB53</accession>
<gene>
    <name evidence="2" type="primary">cseA</name>
    <name evidence="2" type="ORF">GCM10010324_66940</name>
</gene>
<proteinExistence type="predicted"/>